<dbReference type="GO" id="GO:0008792">
    <property type="term" value="F:arginine decarboxylase activity"/>
    <property type="evidence" value="ECO:0007669"/>
    <property type="project" value="UniProtKB-EC"/>
</dbReference>
<dbReference type="GO" id="GO:0006527">
    <property type="term" value="P:L-arginine catabolic process"/>
    <property type="evidence" value="ECO:0007669"/>
    <property type="project" value="InterPro"/>
</dbReference>
<dbReference type="SUPFAM" id="SSF56271">
    <property type="entry name" value="Pyruvoyl-dependent histidine and arginine decarboxylases"/>
    <property type="match status" value="1"/>
</dbReference>
<dbReference type="PANTHER" id="PTHR40438:SF1">
    <property type="entry name" value="PYRUVOYL-DEPENDENT ARGININE DECARBOXYLASE"/>
    <property type="match status" value="1"/>
</dbReference>
<dbReference type="InterPro" id="IPR016105">
    <property type="entry name" value="Pyr-dep_his/arg-deCO2ase_sand"/>
</dbReference>
<evidence type="ECO:0000256" key="4">
    <source>
        <dbReference type="ARBA" id="ARBA00023239"/>
    </source>
</evidence>
<keyword evidence="4 7" id="KW-0456">Lyase</keyword>
<dbReference type="AlphaFoldDB" id="A0A644U195"/>
<dbReference type="InterPro" id="IPR016104">
    <property type="entry name" value="Pyr-dep_his/arg-deCO2ase"/>
</dbReference>
<dbReference type="EC" id="4.1.1.19" evidence="2"/>
<comment type="catalytic activity">
    <reaction evidence="6">
        <text>L-arginine + H(+) = agmatine + CO2</text>
        <dbReference type="Rhea" id="RHEA:17641"/>
        <dbReference type="ChEBI" id="CHEBI:15378"/>
        <dbReference type="ChEBI" id="CHEBI:16526"/>
        <dbReference type="ChEBI" id="CHEBI:32682"/>
        <dbReference type="ChEBI" id="CHEBI:58145"/>
        <dbReference type="EC" id="4.1.1.19"/>
    </reaction>
</comment>
<dbReference type="SFLD" id="SFLDS00055">
    <property type="entry name" value="Pyruvoyl-Dependent_Histidine/A"/>
    <property type="match status" value="1"/>
</dbReference>
<organism evidence="7">
    <name type="scientific">bioreactor metagenome</name>
    <dbReference type="NCBI Taxonomy" id="1076179"/>
    <lineage>
        <taxon>unclassified sequences</taxon>
        <taxon>metagenomes</taxon>
        <taxon>ecological metagenomes</taxon>
    </lineage>
</organism>
<dbReference type="Gene3D" id="3.50.20.10">
    <property type="entry name" value="Pyruvoyl-Dependent Histidine Decarboxylase, subunit B"/>
    <property type="match status" value="1"/>
</dbReference>
<dbReference type="NCBIfam" id="NF009064">
    <property type="entry name" value="PRK12398.1"/>
    <property type="match status" value="1"/>
</dbReference>
<evidence type="ECO:0000256" key="6">
    <source>
        <dbReference type="ARBA" id="ARBA00049309"/>
    </source>
</evidence>
<sequence>MAVPAKVFFTKGRGVHKDQLVSFEMALRNAGIAPFNLVYVSSIMPPDADIVSREEGLADLRPGEIVYCVMAKNASNEPDQTIAASIGLAVPQIHDKQHGYLSEHHCFGISEEACGAYAEELARTMLATIMEKEGGNIVKTSNISIAAETDKNGNWTTVIATAVFVC</sequence>
<evidence type="ECO:0000313" key="7">
    <source>
        <dbReference type="EMBL" id="MPL71641.1"/>
    </source>
</evidence>
<protein>
    <recommendedName>
        <fullName evidence="2">arginine decarboxylase</fullName>
        <ecNumber evidence="2">4.1.1.19</ecNumber>
    </recommendedName>
</protein>
<evidence type="ECO:0000256" key="3">
    <source>
        <dbReference type="ARBA" id="ARBA00022793"/>
    </source>
</evidence>
<dbReference type="HAMAP" id="MF_01404">
    <property type="entry name" value="PvlArgDC"/>
    <property type="match status" value="1"/>
</dbReference>
<reference evidence="7" key="1">
    <citation type="submission" date="2019-08" db="EMBL/GenBank/DDBJ databases">
        <authorList>
            <person name="Kucharzyk K."/>
            <person name="Murdoch R.W."/>
            <person name="Higgins S."/>
            <person name="Loffler F."/>
        </authorList>
    </citation>
    <scope>NUCLEOTIDE SEQUENCE</scope>
</reference>
<proteinExistence type="inferred from homology"/>
<evidence type="ECO:0000256" key="5">
    <source>
        <dbReference type="ARBA" id="ARBA00023317"/>
    </source>
</evidence>
<dbReference type="SFLD" id="SFLDG01170">
    <property type="entry name" value="Pyruvoyl-dependent_arginine_de"/>
    <property type="match status" value="1"/>
</dbReference>
<accession>A0A644U195</accession>
<name>A0A644U195_9ZZZZ</name>
<evidence type="ECO:0000256" key="1">
    <source>
        <dbReference type="ARBA" id="ARBA00001928"/>
    </source>
</evidence>
<dbReference type="PANTHER" id="PTHR40438">
    <property type="entry name" value="PYRUVOYL-DEPENDENT ARGININE DECARBOXYLASE"/>
    <property type="match status" value="1"/>
</dbReference>
<comment type="cofactor">
    <cofactor evidence="1">
        <name>pyruvate</name>
        <dbReference type="ChEBI" id="CHEBI:15361"/>
    </cofactor>
</comment>
<dbReference type="PIRSF" id="PIRSF005216">
    <property type="entry name" value="Pyruvoyl-dep_arg_deCO2ase"/>
    <property type="match status" value="1"/>
</dbReference>
<keyword evidence="5" id="KW-0670">Pyruvate</keyword>
<keyword evidence="3" id="KW-0210">Decarboxylase</keyword>
<dbReference type="NCBIfam" id="TIGR00286">
    <property type="entry name" value="pyruvoyl-dependent arginine decarboxylase"/>
    <property type="match status" value="1"/>
</dbReference>
<evidence type="ECO:0000256" key="2">
    <source>
        <dbReference type="ARBA" id="ARBA00012426"/>
    </source>
</evidence>
<comment type="caution">
    <text evidence="7">The sequence shown here is derived from an EMBL/GenBank/DDBJ whole genome shotgun (WGS) entry which is preliminary data.</text>
</comment>
<gene>
    <name evidence="7" type="primary">pdaD_1</name>
    <name evidence="7" type="ORF">SDC9_17418</name>
</gene>
<dbReference type="Pfam" id="PF01862">
    <property type="entry name" value="PvlArgDC"/>
    <property type="match status" value="1"/>
</dbReference>
<dbReference type="EMBL" id="VSSQ01000060">
    <property type="protein sequence ID" value="MPL71641.1"/>
    <property type="molecule type" value="Genomic_DNA"/>
</dbReference>
<dbReference type="InterPro" id="IPR002724">
    <property type="entry name" value="Pyruvoyl-dep_arg_deCO2ase"/>
</dbReference>